<evidence type="ECO:0000313" key="1">
    <source>
        <dbReference type="EMBL" id="WAJ27349.1"/>
    </source>
</evidence>
<reference evidence="1" key="1">
    <citation type="submission" date="2022-11" db="EMBL/GenBank/DDBJ databases">
        <title>beta-Carotene-producing bacterium, Jeongeuplla avenae sp. nov., alleviates the salt stress of Arabidopsis seedlings.</title>
        <authorList>
            <person name="Jiang L."/>
            <person name="Lee J."/>
        </authorList>
    </citation>
    <scope>NUCLEOTIDE SEQUENCE</scope>
    <source>
        <strain evidence="1">DY_R2A_6</strain>
    </source>
</reference>
<name>A0ACD4NKS2_9HYPH</name>
<protein>
    <submittedName>
        <fullName evidence="1">MarR family winged helix-turn-helix transcriptional regulator</fullName>
    </submittedName>
</protein>
<accession>A0ACD4NKS2</accession>
<sequence>MPNPSSQLREELRAEPGTSTQRLVPGLVSIAKSVRQLMALKLAPIDVLVGQDQLLGVLDAEHAKSVLDIATELSVRPSTVSKMLDQVGKKGWTLRQGDQDDRRKTLVRLTPDGVKVQESVRAVWKRLEDDLVEALGDQSVDIVDNLGSLDSILTKRLSRLR</sequence>
<dbReference type="Proteomes" id="UP001163223">
    <property type="component" value="Chromosome"/>
</dbReference>
<evidence type="ECO:0000313" key="2">
    <source>
        <dbReference type="Proteomes" id="UP001163223"/>
    </source>
</evidence>
<dbReference type="EMBL" id="CP113520">
    <property type="protein sequence ID" value="WAJ27349.1"/>
    <property type="molecule type" value="Genomic_DNA"/>
</dbReference>
<organism evidence="1 2">
    <name type="scientific">Antarcticirhabdus aurantiaca</name>
    <dbReference type="NCBI Taxonomy" id="2606717"/>
    <lineage>
        <taxon>Bacteria</taxon>
        <taxon>Pseudomonadati</taxon>
        <taxon>Pseudomonadota</taxon>
        <taxon>Alphaproteobacteria</taxon>
        <taxon>Hyphomicrobiales</taxon>
        <taxon>Aurantimonadaceae</taxon>
        <taxon>Antarcticirhabdus</taxon>
    </lineage>
</organism>
<keyword evidence="2" id="KW-1185">Reference proteome</keyword>
<proteinExistence type="predicted"/>
<gene>
    <name evidence="1" type="ORF">OXU80_21230</name>
</gene>